<evidence type="ECO:0000313" key="1">
    <source>
        <dbReference type="EMBL" id="QAR34106.1"/>
    </source>
</evidence>
<organism evidence="1 2">
    <name type="scientific">Geovibrio thiophilus</name>
    <dbReference type="NCBI Taxonomy" id="139438"/>
    <lineage>
        <taxon>Bacteria</taxon>
        <taxon>Pseudomonadati</taxon>
        <taxon>Deferribacterota</taxon>
        <taxon>Deferribacteres</taxon>
        <taxon>Deferribacterales</taxon>
        <taxon>Geovibrionaceae</taxon>
        <taxon>Geovibrio</taxon>
    </lineage>
</organism>
<dbReference type="RefSeq" id="WP_128467411.1">
    <property type="nucleotide sequence ID" value="NZ_CP035108.1"/>
</dbReference>
<dbReference type="AlphaFoldDB" id="A0A410K0Y4"/>
<sequence>MDITVDELRQHIQPEDYDAVTGGDDTAAETFLENGRDRVKAVLTGYGVEYDESDTVIRLAVIKAALSELYSYSADWVTAESYRDEAASVLKPLAPAVYPEVASAAGSESWKGFD</sequence>
<accession>A0A410K0Y4</accession>
<protein>
    <recommendedName>
        <fullName evidence="3">Phage gp6-like head-tail connector protein</fullName>
    </recommendedName>
</protein>
<evidence type="ECO:0008006" key="3">
    <source>
        <dbReference type="Google" id="ProtNLM"/>
    </source>
</evidence>
<name>A0A410K0Y4_9BACT</name>
<dbReference type="EMBL" id="CP035108">
    <property type="protein sequence ID" value="QAR34106.1"/>
    <property type="molecule type" value="Genomic_DNA"/>
</dbReference>
<evidence type="ECO:0000313" key="2">
    <source>
        <dbReference type="Proteomes" id="UP000287502"/>
    </source>
</evidence>
<reference evidence="1 2" key="1">
    <citation type="submission" date="2019-01" db="EMBL/GenBank/DDBJ databases">
        <title>Geovibrio thiophilus DSM 11263, complete genome.</title>
        <authorList>
            <person name="Spring S."/>
            <person name="Bunk B."/>
            <person name="Sproer C."/>
        </authorList>
    </citation>
    <scope>NUCLEOTIDE SEQUENCE [LARGE SCALE GENOMIC DNA]</scope>
    <source>
        <strain evidence="1 2">DSM 11263</strain>
    </source>
</reference>
<keyword evidence="2" id="KW-1185">Reference proteome</keyword>
<dbReference type="KEGG" id="gtl:EP073_12035"/>
<dbReference type="Proteomes" id="UP000287502">
    <property type="component" value="Chromosome"/>
</dbReference>
<proteinExistence type="predicted"/>
<gene>
    <name evidence="1" type="ORF">EP073_12035</name>
</gene>
<dbReference type="OrthoDB" id="9799152at2"/>